<evidence type="ECO:0000256" key="1">
    <source>
        <dbReference type="ARBA" id="ARBA00004141"/>
    </source>
</evidence>
<comment type="subcellular location">
    <subcellularLocation>
        <location evidence="1">Membrane</location>
        <topology evidence="1">Multi-pass membrane protein</topology>
    </subcellularLocation>
</comment>
<evidence type="ECO:0008006" key="9">
    <source>
        <dbReference type="Google" id="ProtNLM"/>
    </source>
</evidence>
<dbReference type="Proteomes" id="UP001470230">
    <property type="component" value="Unassembled WGS sequence"/>
</dbReference>
<evidence type="ECO:0000256" key="2">
    <source>
        <dbReference type="ARBA" id="ARBA00005587"/>
    </source>
</evidence>
<reference evidence="7 8" key="1">
    <citation type="submission" date="2024-04" db="EMBL/GenBank/DDBJ databases">
        <title>Tritrichomonas musculus Genome.</title>
        <authorList>
            <person name="Alves-Ferreira E."/>
            <person name="Grigg M."/>
            <person name="Lorenzi H."/>
            <person name="Galac M."/>
        </authorList>
    </citation>
    <scope>NUCLEOTIDE SEQUENCE [LARGE SCALE GENOMIC DNA]</scope>
    <source>
        <strain evidence="7 8">EAF2021</strain>
    </source>
</reference>
<evidence type="ECO:0000313" key="8">
    <source>
        <dbReference type="Proteomes" id="UP001470230"/>
    </source>
</evidence>
<evidence type="ECO:0000313" key="7">
    <source>
        <dbReference type="EMBL" id="KAK8849913.1"/>
    </source>
</evidence>
<feature type="transmembrane region" description="Helical" evidence="6">
    <location>
        <begin position="103"/>
        <end position="125"/>
    </location>
</feature>
<name>A0ABR2HMU9_9EUKA</name>
<organism evidence="7 8">
    <name type="scientific">Tritrichomonas musculus</name>
    <dbReference type="NCBI Taxonomy" id="1915356"/>
    <lineage>
        <taxon>Eukaryota</taxon>
        <taxon>Metamonada</taxon>
        <taxon>Parabasalia</taxon>
        <taxon>Tritrichomonadida</taxon>
        <taxon>Tritrichomonadidae</taxon>
        <taxon>Tritrichomonas</taxon>
    </lineage>
</organism>
<evidence type="ECO:0000256" key="3">
    <source>
        <dbReference type="ARBA" id="ARBA00022692"/>
    </source>
</evidence>
<protein>
    <recommendedName>
        <fullName evidence="9">GPR1/FUN34/yaaH family protein</fullName>
    </recommendedName>
</protein>
<dbReference type="InterPro" id="IPR000791">
    <property type="entry name" value="Gpr1/Fun34/SatP-like"/>
</dbReference>
<evidence type="ECO:0000256" key="4">
    <source>
        <dbReference type="ARBA" id="ARBA00022989"/>
    </source>
</evidence>
<keyword evidence="8" id="KW-1185">Reference proteome</keyword>
<evidence type="ECO:0000256" key="6">
    <source>
        <dbReference type="SAM" id="Phobius"/>
    </source>
</evidence>
<feature type="transmembrane region" description="Helical" evidence="6">
    <location>
        <begin position="52"/>
        <end position="71"/>
    </location>
</feature>
<comment type="caution">
    <text evidence="7">The sequence shown here is derived from an EMBL/GenBank/DDBJ whole genome shotgun (WGS) entry which is preliminary data.</text>
</comment>
<keyword evidence="5 6" id="KW-0472">Membrane</keyword>
<sequence>MSNNNNQLDPHEDPNAIHEHIHLEGDSNHTKKKIREIKIEEFPDKYANTSPLGFLGFGMTTIILGFANVTLYNPNSVVIGMAIFYGGIAQFTSGVFEFKKGHTFSGCAFISYGSFWFAYVMVLVGPKLLGCEPSDKNAIGVFLLFWCVFTAVMFIGTLKHGHTTLKIVFLTLALTFLLLSIGSFASCKAVTIVGGGVGLFCGSVALYAALGDIVDGEQGYTFIPI</sequence>
<feature type="transmembrane region" description="Helical" evidence="6">
    <location>
        <begin position="137"/>
        <end position="155"/>
    </location>
</feature>
<gene>
    <name evidence="7" type="ORF">M9Y10_018502</name>
</gene>
<comment type="similarity">
    <text evidence="2">Belongs to the acetate uptake transporter (AceTr) (TC 2.A.96) family.</text>
</comment>
<feature type="transmembrane region" description="Helical" evidence="6">
    <location>
        <begin position="167"/>
        <end position="185"/>
    </location>
</feature>
<proteinExistence type="inferred from homology"/>
<dbReference type="InterPro" id="IPR047623">
    <property type="entry name" value="SatP"/>
</dbReference>
<dbReference type="Pfam" id="PF01184">
    <property type="entry name" value="Gpr1_Fun34_YaaH"/>
    <property type="match status" value="1"/>
</dbReference>
<evidence type="ECO:0000256" key="5">
    <source>
        <dbReference type="ARBA" id="ARBA00023136"/>
    </source>
</evidence>
<accession>A0ABR2HMU9</accession>
<keyword evidence="4 6" id="KW-1133">Transmembrane helix</keyword>
<keyword evidence="3 6" id="KW-0812">Transmembrane</keyword>
<dbReference type="NCBIfam" id="NF038013">
    <property type="entry name" value="AceTr_1"/>
    <property type="match status" value="1"/>
</dbReference>
<feature type="transmembrane region" description="Helical" evidence="6">
    <location>
        <begin position="77"/>
        <end position="96"/>
    </location>
</feature>
<dbReference type="EMBL" id="JAPFFF010000025">
    <property type="protein sequence ID" value="KAK8849913.1"/>
    <property type="molecule type" value="Genomic_DNA"/>
</dbReference>
<dbReference type="PANTHER" id="PTHR30178:SF3">
    <property type="entry name" value="SUCCINATE-ACETATE_PROTON SYMPORTER SATP"/>
    <property type="match status" value="1"/>
</dbReference>
<feature type="transmembrane region" description="Helical" evidence="6">
    <location>
        <begin position="191"/>
        <end position="210"/>
    </location>
</feature>
<dbReference type="PANTHER" id="PTHR30178">
    <property type="entry name" value="INNER MEMBRANE PROTEIN YAAH"/>
    <property type="match status" value="1"/>
</dbReference>